<accession>A0A8T0WYW6</accession>
<dbReference type="EMBL" id="CM029038">
    <property type="protein sequence ID" value="KAG2650093.1"/>
    <property type="molecule type" value="Genomic_DNA"/>
</dbReference>
<gene>
    <name evidence="2" type="ORF">PVAP13_1NG266176</name>
</gene>
<proteinExistence type="predicted"/>
<dbReference type="AlphaFoldDB" id="A0A8T0WYW6"/>
<keyword evidence="3" id="KW-1185">Reference proteome</keyword>
<comment type="caution">
    <text evidence="2">The sequence shown here is derived from an EMBL/GenBank/DDBJ whole genome shotgun (WGS) entry which is preliminary data.</text>
</comment>
<reference evidence="2" key="1">
    <citation type="submission" date="2020-05" db="EMBL/GenBank/DDBJ databases">
        <title>WGS assembly of Panicum virgatum.</title>
        <authorList>
            <person name="Lovell J.T."/>
            <person name="Jenkins J."/>
            <person name="Shu S."/>
            <person name="Juenger T.E."/>
            <person name="Schmutz J."/>
        </authorList>
    </citation>
    <scope>NUCLEOTIDE SEQUENCE</scope>
    <source>
        <strain evidence="2">AP13</strain>
    </source>
</reference>
<feature type="compositionally biased region" description="Pro residues" evidence="1">
    <location>
        <begin position="32"/>
        <end position="43"/>
    </location>
</feature>
<evidence type="ECO:0000256" key="1">
    <source>
        <dbReference type="SAM" id="MobiDB-lite"/>
    </source>
</evidence>
<evidence type="ECO:0000313" key="3">
    <source>
        <dbReference type="Proteomes" id="UP000823388"/>
    </source>
</evidence>
<protein>
    <submittedName>
        <fullName evidence="2">Uncharacterized protein</fullName>
    </submittedName>
</protein>
<dbReference type="Proteomes" id="UP000823388">
    <property type="component" value="Chromosome 1N"/>
</dbReference>
<feature type="region of interest" description="Disordered" evidence="1">
    <location>
        <begin position="1"/>
        <end position="139"/>
    </location>
</feature>
<evidence type="ECO:0000313" key="2">
    <source>
        <dbReference type="EMBL" id="KAG2650093.1"/>
    </source>
</evidence>
<sequence length="139" mass="14197">MACLFPFPHRRQCTSQPASSLSSPPNSRREPPPLSHGAPPPAAALPSSPSSHCVHGQPRACPTTGLAPAQELREVMRSQPPPGGQRGAAPGAAQHGLETSLRQIQADPAGDTLPCGPPGTSHGASRAWSTIGDPAARGE</sequence>
<name>A0A8T0WYW6_PANVG</name>
<feature type="compositionally biased region" description="Low complexity" evidence="1">
    <location>
        <begin position="15"/>
        <end position="26"/>
    </location>
</feature>
<organism evidence="2 3">
    <name type="scientific">Panicum virgatum</name>
    <name type="common">Blackwell switchgrass</name>
    <dbReference type="NCBI Taxonomy" id="38727"/>
    <lineage>
        <taxon>Eukaryota</taxon>
        <taxon>Viridiplantae</taxon>
        <taxon>Streptophyta</taxon>
        <taxon>Embryophyta</taxon>
        <taxon>Tracheophyta</taxon>
        <taxon>Spermatophyta</taxon>
        <taxon>Magnoliopsida</taxon>
        <taxon>Liliopsida</taxon>
        <taxon>Poales</taxon>
        <taxon>Poaceae</taxon>
        <taxon>PACMAD clade</taxon>
        <taxon>Panicoideae</taxon>
        <taxon>Panicodae</taxon>
        <taxon>Paniceae</taxon>
        <taxon>Panicinae</taxon>
        <taxon>Panicum</taxon>
        <taxon>Panicum sect. Hiantes</taxon>
    </lineage>
</organism>